<name>A0A0D1Z0E0_9EURO</name>
<dbReference type="Gene3D" id="3.40.50.300">
    <property type="entry name" value="P-loop containing nucleotide triphosphate hydrolases"/>
    <property type="match status" value="1"/>
</dbReference>
<keyword evidence="4" id="KW-1133">Transmembrane helix</keyword>
<keyword evidence="1" id="KW-0547">Nucleotide-binding</keyword>
<dbReference type="CDD" id="cd02022">
    <property type="entry name" value="DPCK"/>
    <property type="match status" value="1"/>
</dbReference>
<feature type="transmembrane region" description="Helical" evidence="4">
    <location>
        <begin position="241"/>
        <end position="259"/>
    </location>
</feature>
<reference evidence="5 6" key="1">
    <citation type="submission" date="2015-01" db="EMBL/GenBank/DDBJ databases">
        <title>The Genome Sequence of Exophiala sideris CBS121828.</title>
        <authorList>
            <consortium name="The Broad Institute Genomics Platform"/>
            <person name="Cuomo C."/>
            <person name="de Hoog S."/>
            <person name="Gorbushina A."/>
            <person name="Stielow B."/>
            <person name="Teixiera M."/>
            <person name="Abouelleil A."/>
            <person name="Chapman S.B."/>
            <person name="Priest M."/>
            <person name="Young S.K."/>
            <person name="Wortman J."/>
            <person name="Nusbaum C."/>
            <person name="Birren B."/>
        </authorList>
    </citation>
    <scope>NUCLEOTIDE SEQUENCE [LARGE SCALE GENOMIC DNA]</scope>
    <source>
        <strain evidence="5 6">CBS 121828</strain>
    </source>
</reference>
<dbReference type="InterPro" id="IPR027417">
    <property type="entry name" value="P-loop_NTPase"/>
</dbReference>
<dbReference type="InterPro" id="IPR001977">
    <property type="entry name" value="Depp_CoAkinase"/>
</dbReference>
<evidence type="ECO:0000256" key="1">
    <source>
        <dbReference type="ARBA" id="ARBA00022741"/>
    </source>
</evidence>
<keyword evidence="4" id="KW-0812">Transmembrane</keyword>
<dbReference type="GO" id="GO:0004140">
    <property type="term" value="F:dephospho-CoA kinase activity"/>
    <property type="evidence" value="ECO:0007669"/>
    <property type="project" value="InterPro"/>
</dbReference>
<dbReference type="OrthoDB" id="247245at2759"/>
<dbReference type="PANTHER" id="PTHR10695:SF46">
    <property type="entry name" value="BIFUNCTIONAL COENZYME A SYNTHASE-RELATED"/>
    <property type="match status" value="1"/>
</dbReference>
<gene>
    <name evidence="5" type="ORF">PV11_02844</name>
</gene>
<accession>A0A0D1Z0E0</accession>
<dbReference type="GO" id="GO:0005524">
    <property type="term" value="F:ATP binding"/>
    <property type="evidence" value="ECO:0007669"/>
    <property type="project" value="UniProtKB-KW"/>
</dbReference>
<organism evidence="5 6">
    <name type="scientific">Exophiala sideris</name>
    <dbReference type="NCBI Taxonomy" id="1016849"/>
    <lineage>
        <taxon>Eukaryota</taxon>
        <taxon>Fungi</taxon>
        <taxon>Dikarya</taxon>
        <taxon>Ascomycota</taxon>
        <taxon>Pezizomycotina</taxon>
        <taxon>Eurotiomycetes</taxon>
        <taxon>Chaetothyriomycetidae</taxon>
        <taxon>Chaetothyriales</taxon>
        <taxon>Herpotrichiellaceae</taxon>
        <taxon>Exophiala</taxon>
    </lineage>
</organism>
<feature type="region of interest" description="Disordered" evidence="3">
    <location>
        <begin position="66"/>
        <end position="98"/>
    </location>
</feature>
<dbReference type="EMBL" id="KN846951">
    <property type="protein sequence ID" value="KIV87289.1"/>
    <property type="molecule type" value="Genomic_DNA"/>
</dbReference>
<evidence type="ECO:0000313" key="6">
    <source>
        <dbReference type="Proteomes" id="UP000053599"/>
    </source>
</evidence>
<keyword evidence="5" id="KW-0418">Kinase</keyword>
<sequence length="284" mass="31542">MRVIGLTGSIATGKSTCSQTLSSPPYSLPLIDADLLARKAVEPGTWGYRRIVATFGPTTPDLLLPASDPQCGGREDGPNGNGRPLNRPALGRRVFGNSEERTADRKKLNAIVHPVVRFYMARAILYYYLRGNWACVLDIPLLFESGLDIFCSTVIVVAVSDPKIQMQRLRERDPHLSAEDAENRVKSQVDVREKATRCEYRNKGKKDAGKGYVLYNDGDKEDLKLQIADVVGKIRSGSPRWYSLLLLVCPPLMAAVASYEVLSNWLLRRKTVKERGAELAKPKL</sequence>
<proteinExistence type="inferred from homology"/>
<keyword evidence="2" id="KW-0067">ATP-binding</keyword>
<dbReference type="PANTHER" id="PTHR10695">
    <property type="entry name" value="DEPHOSPHO-COA KINASE-RELATED"/>
    <property type="match status" value="1"/>
</dbReference>
<evidence type="ECO:0000256" key="3">
    <source>
        <dbReference type="SAM" id="MobiDB-lite"/>
    </source>
</evidence>
<dbReference type="AlphaFoldDB" id="A0A0D1Z0E0"/>
<dbReference type="NCBIfam" id="TIGR00152">
    <property type="entry name" value="dephospho-CoA kinase"/>
    <property type="match status" value="1"/>
</dbReference>
<evidence type="ECO:0000313" key="5">
    <source>
        <dbReference type="EMBL" id="KIV87289.1"/>
    </source>
</evidence>
<protein>
    <submittedName>
        <fullName evidence="5">Dephospho-CoA kinase</fullName>
    </submittedName>
</protein>
<dbReference type="PROSITE" id="PS51219">
    <property type="entry name" value="DPCK"/>
    <property type="match status" value="1"/>
</dbReference>
<dbReference type="Pfam" id="PF01121">
    <property type="entry name" value="CoaE"/>
    <property type="match status" value="2"/>
</dbReference>
<dbReference type="FunFam" id="3.40.50.300:FF:001227">
    <property type="entry name" value="Dephospho-CoA kinase CAB5"/>
    <property type="match status" value="1"/>
</dbReference>
<evidence type="ECO:0000256" key="2">
    <source>
        <dbReference type="ARBA" id="ARBA00022840"/>
    </source>
</evidence>
<keyword evidence="4" id="KW-0472">Membrane</keyword>
<dbReference type="Proteomes" id="UP000053599">
    <property type="component" value="Unassembled WGS sequence"/>
</dbReference>
<dbReference type="SUPFAM" id="SSF52540">
    <property type="entry name" value="P-loop containing nucleoside triphosphate hydrolases"/>
    <property type="match status" value="1"/>
</dbReference>
<dbReference type="STRING" id="1016849.A0A0D1Z0E0"/>
<evidence type="ECO:0000256" key="4">
    <source>
        <dbReference type="SAM" id="Phobius"/>
    </source>
</evidence>
<keyword evidence="5" id="KW-0808">Transferase</keyword>
<dbReference type="HAMAP" id="MF_00376">
    <property type="entry name" value="Dephospho_CoA_kinase"/>
    <property type="match status" value="1"/>
</dbReference>
<dbReference type="GO" id="GO:0015937">
    <property type="term" value="P:coenzyme A biosynthetic process"/>
    <property type="evidence" value="ECO:0007669"/>
    <property type="project" value="InterPro"/>
</dbReference>
<dbReference type="HOGENOM" id="CLU_057180_0_1_1"/>